<evidence type="ECO:0008006" key="4">
    <source>
        <dbReference type="Google" id="ProtNLM"/>
    </source>
</evidence>
<dbReference type="PANTHER" id="PTHR34297">
    <property type="entry name" value="HYPOTHETICAL CYTOSOLIC PROTEIN-RELATED"/>
    <property type="match status" value="1"/>
</dbReference>
<dbReference type="eggNOG" id="COG1302">
    <property type="taxonomic scope" value="Bacteria"/>
</dbReference>
<dbReference type="HOGENOM" id="CLU_113198_4_2_9"/>
<accession>A5D316</accession>
<reference evidence="3" key="1">
    <citation type="journal article" date="2008" name="Genome Res.">
        <title>The genome of Pelotomaculum thermopropionicum reveals niche-associated evolution in anaerobic microbiota.</title>
        <authorList>
            <person name="Kosaka T."/>
            <person name="Kato S."/>
            <person name="Shimoyama T."/>
            <person name="Ishii S."/>
            <person name="Abe T."/>
            <person name="Watanabe K."/>
        </authorList>
    </citation>
    <scope>NUCLEOTIDE SEQUENCE [LARGE SCALE GENOMIC DNA]</scope>
    <source>
        <strain evidence="3">DSM 13744 / JCM 10971 / SI</strain>
    </source>
</reference>
<gene>
    <name evidence="2" type="ordered locus">PTH_1176</name>
</gene>
<dbReference type="Proteomes" id="UP000006556">
    <property type="component" value="Chromosome"/>
</dbReference>
<dbReference type="InterPro" id="IPR005531">
    <property type="entry name" value="Asp23"/>
</dbReference>
<dbReference type="STRING" id="370438.PTH_1176"/>
<proteinExistence type="inferred from homology"/>
<evidence type="ECO:0000313" key="3">
    <source>
        <dbReference type="Proteomes" id="UP000006556"/>
    </source>
</evidence>
<sequence length="132" mass="14052">MESGEFAREEKTGLGSIRIADEVVKVIAGLAAIEVKGVAGMSGGLVGGIAEMLGRRNLSKGIKVEVGEKEAAVDMFVIVDYGVRIPDVAAEIQERVKEAVERMTGLAVVEVNVNVQGVSFGSEAREEEHRVR</sequence>
<evidence type="ECO:0000313" key="2">
    <source>
        <dbReference type="EMBL" id="BAF59357.1"/>
    </source>
</evidence>
<dbReference type="KEGG" id="pth:PTH_1176"/>
<comment type="similarity">
    <text evidence="1">Belongs to the asp23 family.</text>
</comment>
<name>A5D316_PELTS</name>
<evidence type="ECO:0000256" key="1">
    <source>
        <dbReference type="ARBA" id="ARBA00005721"/>
    </source>
</evidence>
<dbReference type="Pfam" id="PF03780">
    <property type="entry name" value="Asp23"/>
    <property type="match status" value="1"/>
</dbReference>
<dbReference type="EMBL" id="AP009389">
    <property type="protein sequence ID" value="BAF59357.1"/>
    <property type="molecule type" value="Genomic_DNA"/>
</dbReference>
<dbReference type="AlphaFoldDB" id="A5D316"/>
<organism evidence="2 3">
    <name type="scientific">Pelotomaculum thermopropionicum (strain DSM 13744 / JCM 10971 / SI)</name>
    <dbReference type="NCBI Taxonomy" id="370438"/>
    <lineage>
        <taxon>Bacteria</taxon>
        <taxon>Bacillati</taxon>
        <taxon>Bacillota</taxon>
        <taxon>Clostridia</taxon>
        <taxon>Eubacteriales</taxon>
        <taxon>Desulfotomaculaceae</taxon>
        <taxon>Pelotomaculum</taxon>
    </lineage>
</organism>
<protein>
    <recommendedName>
        <fullName evidence="4">Alkaline shock protein</fullName>
    </recommendedName>
</protein>
<keyword evidence="3" id="KW-1185">Reference proteome</keyword>